<keyword evidence="6 9" id="KW-1133">Transmembrane helix</keyword>
<feature type="domain" description="Copper resistance protein D" evidence="11">
    <location>
        <begin position="323"/>
        <end position="412"/>
    </location>
</feature>
<keyword evidence="5" id="KW-0732">Signal</keyword>
<protein>
    <submittedName>
        <fullName evidence="12">Copper resistance protein CopC/CopD</fullName>
    </submittedName>
</protein>
<dbReference type="Pfam" id="PF05425">
    <property type="entry name" value="CopD"/>
    <property type="match status" value="1"/>
</dbReference>
<dbReference type="GO" id="GO:0005507">
    <property type="term" value="F:copper ion binding"/>
    <property type="evidence" value="ECO:0007669"/>
    <property type="project" value="InterPro"/>
</dbReference>
<evidence type="ECO:0000256" key="7">
    <source>
        <dbReference type="ARBA" id="ARBA00023008"/>
    </source>
</evidence>
<feature type="transmembrane region" description="Helical" evidence="9">
    <location>
        <begin position="260"/>
        <end position="277"/>
    </location>
</feature>
<dbReference type="GO" id="GO:0042597">
    <property type="term" value="C:periplasmic space"/>
    <property type="evidence" value="ECO:0007669"/>
    <property type="project" value="InterPro"/>
</dbReference>
<evidence type="ECO:0000256" key="1">
    <source>
        <dbReference type="ARBA" id="ARBA00004651"/>
    </source>
</evidence>
<evidence type="ECO:0000256" key="2">
    <source>
        <dbReference type="ARBA" id="ARBA00022475"/>
    </source>
</evidence>
<sequence length="546" mass="58821">MSVSARRRLARLAAALALTAVVWLLLPGGTGSAHSTLTSASPAPDSRVSTAPGEIELAFNERLENKGYAIRVYDRKGLPVTRNEAELDPGRRVIRLALPPLEDGSYTVTYRLLSADGHPVRASYVFTLGLQTEANMGYASASRLHEEHDLGRNAPYWIVRGLYYLGLLSATGWVGLRVYAAPLVAANRRRYILVRKILLGFNLAALLLLAWNDYVRLSDSLEASELPLLLDTSIGLSYAIAIPAAVAGLPIVGRWRTADAAWVLLLFAAKGLNGHAMGYSVPWVTYLLDVLHLAAASLWAGALLAFAGLGTKRLIGQYGSEASRLSNAAFLAVLLLAASGLSAAALYTDGFGRLLDTQWGRLMVAKSFAVMLVLAAGAGLRRRIRKRRPSGSPGWLACDIGLLLVILGITAVFTYLNPLAATGPLFWHENVKGLHVAAIITPNQAGEINQFNVSIGGGSEADGSKTQPRRVTLRLQPIDRPDVAPIDVPLALVRTNGSPLSLYDYQYSAEGRYLSLPGKWKLEVRVLGAKSNEYVTATAFYSENPK</sequence>
<feature type="transmembrane region" description="Helical" evidence="9">
    <location>
        <begin position="283"/>
        <end position="307"/>
    </location>
</feature>
<dbReference type="InterPro" id="IPR014756">
    <property type="entry name" value="Ig_E-set"/>
</dbReference>
<dbReference type="InterPro" id="IPR032694">
    <property type="entry name" value="CopC/D"/>
</dbReference>
<evidence type="ECO:0000256" key="8">
    <source>
        <dbReference type="ARBA" id="ARBA00023136"/>
    </source>
</evidence>
<feature type="transmembrane region" description="Helical" evidence="9">
    <location>
        <begin position="234"/>
        <end position="253"/>
    </location>
</feature>
<proteinExistence type="predicted"/>
<feature type="transmembrane region" description="Helical" evidence="9">
    <location>
        <begin position="328"/>
        <end position="347"/>
    </location>
</feature>
<dbReference type="Proteomes" id="UP000535838">
    <property type="component" value="Unassembled WGS sequence"/>
</dbReference>
<dbReference type="GO" id="GO:0046688">
    <property type="term" value="P:response to copper ion"/>
    <property type="evidence" value="ECO:0007669"/>
    <property type="project" value="InterPro"/>
</dbReference>
<name>A0A841T1Y0_9BACL</name>
<dbReference type="GO" id="GO:0006825">
    <property type="term" value="P:copper ion transport"/>
    <property type="evidence" value="ECO:0007669"/>
    <property type="project" value="InterPro"/>
</dbReference>
<feature type="domain" description="CopC" evidence="10">
    <location>
        <begin position="34"/>
        <end position="128"/>
    </location>
</feature>
<dbReference type="InterPro" id="IPR008457">
    <property type="entry name" value="Cu-R_CopD_dom"/>
</dbReference>
<dbReference type="InterPro" id="IPR014755">
    <property type="entry name" value="Cu-Rt/internalin_Ig-like"/>
</dbReference>
<evidence type="ECO:0000256" key="4">
    <source>
        <dbReference type="ARBA" id="ARBA00022723"/>
    </source>
</evidence>
<reference evidence="12 13" key="1">
    <citation type="submission" date="2020-08" db="EMBL/GenBank/DDBJ databases">
        <title>Cohnella phylogeny.</title>
        <authorList>
            <person name="Dunlap C."/>
        </authorList>
    </citation>
    <scope>NUCLEOTIDE SEQUENCE [LARGE SCALE GENOMIC DNA]</scope>
    <source>
        <strain evidence="12 13">DSM 25241</strain>
    </source>
</reference>
<keyword evidence="3 9" id="KW-0812">Transmembrane</keyword>
<comment type="caution">
    <text evidence="12">The sequence shown here is derived from an EMBL/GenBank/DDBJ whole genome shotgun (WGS) entry which is preliminary data.</text>
</comment>
<dbReference type="PANTHER" id="PTHR34820">
    <property type="entry name" value="INNER MEMBRANE PROTEIN YEBZ"/>
    <property type="match status" value="1"/>
</dbReference>
<evidence type="ECO:0000313" key="13">
    <source>
        <dbReference type="Proteomes" id="UP000535838"/>
    </source>
</evidence>
<evidence type="ECO:0000259" key="10">
    <source>
        <dbReference type="Pfam" id="PF04234"/>
    </source>
</evidence>
<comment type="subcellular location">
    <subcellularLocation>
        <location evidence="1">Cell membrane</location>
        <topology evidence="1">Multi-pass membrane protein</topology>
    </subcellularLocation>
</comment>
<dbReference type="EMBL" id="JACJVQ010000017">
    <property type="protein sequence ID" value="MBB6636080.1"/>
    <property type="molecule type" value="Genomic_DNA"/>
</dbReference>
<keyword evidence="13" id="KW-1185">Reference proteome</keyword>
<evidence type="ECO:0000256" key="6">
    <source>
        <dbReference type="ARBA" id="ARBA00022989"/>
    </source>
</evidence>
<dbReference type="AlphaFoldDB" id="A0A841T1Y0"/>
<feature type="transmembrane region" description="Helical" evidence="9">
    <location>
        <begin position="162"/>
        <end position="185"/>
    </location>
</feature>
<feature type="transmembrane region" description="Helical" evidence="9">
    <location>
        <begin position="392"/>
        <end position="416"/>
    </location>
</feature>
<dbReference type="InterPro" id="IPR007348">
    <property type="entry name" value="CopC_dom"/>
</dbReference>
<dbReference type="SUPFAM" id="SSF81296">
    <property type="entry name" value="E set domains"/>
    <property type="match status" value="1"/>
</dbReference>
<organism evidence="12 13">
    <name type="scientific">Cohnella thailandensis</name>
    <dbReference type="NCBI Taxonomy" id="557557"/>
    <lineage>
        <taxon>Bacteria</taxon>
        <taxon>Bacillati</taxon>
        <taxon>Bacillota</taxon>
        <taxon>Bacilli</taxon>
        <taxon>Bacillales</taxon>
        <taxon>Paenibacillaceae</taxon>
        <taxon>Cohnella</taxon>
    </lineage>
</organism>
<evidence type="ECO:0000256" key="3">
    <source>
        <dbReference type="ARBA" id="ARBA00022692"/>
    </source>
</evidence>
<gene>
    <name evidence="12" type="ORF">H7B67_18320</name>
</gene>
<feature type="transmembrane region" description="Helical" evidence="9">
    <location>
        <begin position="197"/>
        <end position="214"/>
    </location>
</feature>
<keyword evidence="2" id="KW-1003">Cell membrane</keyword>
<dbReference type="RefSeq" id="WP_185121316.1">
    <property type="nucleotide sequence ID" value="NZ_JACJVQ010000017.1"/>
</dbReference>
<evidence type="ECO:0000256" key="9">
    <source>
        <dbReference type="SAM" id="Phobius"/>
    </source>
</evidence>
<accession>A0A841T1Y0</accession>
<evidence type="ECO:0000259" key="11">
    <source>
        <dbReference type="Pfam" id="PF05425"/>
    </source>
</evidence>
<dbReference type="Pfam" id="PF04234">
    <property type="entry name" value="CopC"/>
    <property type="match status" value="1"/>
</dbReference>
<evidence type="ECO:0000313" key="12">
    <source>
        <dbReference type="EMBL" id="MBB6636080.1"/>
    </source>
</evidence>
<feature type="transmembrane region" description="Helical" evidence="9">
    <location>
        <begin position="359"/>
        <end position="380"/>
    </location>
</feature>
<dbReference type="GO" id="GO:0005886">
    <property type="term" value="C:plasma membrane"/>
    <property type="evidence" value="ECO:0007669"/>
    <property type="project" value="UniProtKB-SubCell"/>
</dbReference>
<dbReference type="PANTHER" id="PTHR34820:SF4">
    <property type="entry name" value="INNER MEMBRANE PROTEIN YEBZ"/>
    <property type="match status" value="1"/>
</dbReference>
<keyword evidence="4" id="KW-0479">Metal-binding</keyword>
<keyword evidence="7" id="KW-0186">Copper</keyword>
<dbReference type="Gene3D" id="2.60.40.1220">
    <property type="match status" value="1"/>
</dbReference>
<keyword evidence="8 9" id="KW-0472">Membrane</keyword>
<evidence type="ECO:0000256" key="5">
    <source>
        <dbReference type="ARBA" id="ARBA00022729"/>
    </source>
</evidence>